<feature type="compositionally biased region" description="Pro residues" evidence="1">
    <location>
        <begin position="46"/>
        <end position="58"/>
    </location>
</feature>
<feature type="transmembrane region" description="Helical" evidence="2">
    <location>
        <begin position="12"/>
        <end position="33"/>
    </location>
</feature>
<proteinExistence type="predicted"/>
<evidence type="ECO:0000313" key="4">
    <source>
        <dbReference type="Proteomes" id="UP001597183"/>
    </source>
</evidence>
<evidence type="ECO:0000313" key="3">
    <source>
        <dbReference type="EMBL" id="MFD1368267.1"/>
    </source>
</evidence>
<dbReference type="Proteomes" id="UP001597183">
    <property type="component" value="Unassembled WGS sequence"/>
</dbReference>
<dbReference type="EMBL" id="JBHTMK010000034">
    <property type="protein sequence ID" value="MFD1368267.1"/>
    <property type="molecule type" value="Genomic_DNA"/>
</dbReference>
<gene>
    <name evidence="3" type="ORF">ACFQ5G_23180</name>
</gene>
<reference evidence="4" key="1">
    <citation type="journal article" date="2019" name="Int. J. Syst. Evol. Microbiol.">
        <title>The Global Catalogue of Microorganisms (GCM) 10K type strain sequencing project: providing services to taxonomists for standard genome sequencing and annotation.</title>
        <authorList>
            <consortium name="The Broad Institute Genomics Platform"/>
            <consortium name="The Broad Institute Genome Sequencing Center for Infectious Disease"/>
            <person name="Wu L."/>
            <person name="Ma J."/>
        </authorList>
    </citation>
    <scope>NUCLEOTIDE SEQUENCE [LARGE SCALE GENOMIC DNA]</scope>
    <source>
        <strain evidence="4">CCM 7526</strain>
    </source>
</reference>
<dbReference type="RefSeq" id="WP_317796487.1">
    <property type="nucleotide sequence ID" value="NZ_AP028461.1"/>
</dbReference>
<accession>A0ABW4ADT4</accession>
<comment type="caution">
    <text evidence="3">The sequence shown here is derived from an EMBL/GenBank/DDBJ whole genome shotgun (WGS) entry which is preliminary data.</text>
</comment>
<name>A0ABW4ADT4_9ACTN</name>
<keyword evidence="4" id="KW-1185">Reference proteome</keyword>
<evidence type="ECO:0000256" key="1">
    <source>
        <dbReference type="SAM" id="MobiDB-lite"/>
    </source>
</evidence>
<keyword evidence="2" id="KW-0472">Membrane</keyword>
<keyword evidence="2" id="KW-0812">Transmembrane</keyword>
<keyword evidence="2" id="KW-1133">Transmembrane helix</keyword>
<organism evidence="3 4">
    <name type="scientific">Actinoplanes sichuanensis</name>
    <dbReference type="NCBI Taxonomy" id="512349"/>
    <lineage>
        <taxon>Bacteria</taxon>
        <taxon>Bacillati</taxon>
        <taxon>Actinomycetota</taxon>
        <taxon>Actinomycetes</taxon>
        <taxon>Micromonosporales</taxon>
        <taxon>Micromonosporaceae</taxon>
        <taxon>Actinoplanes</taxon>
    </lineage>
</organism>
<evidence type="ECO:0000256" key="2">
    <source>
        <dbReference type="SAM" id="Phobius"/>
    </source>
</evidence>
<feature type="transmembrane region" description="Helical" evidence="2">
    <location>
        <begin position="66"/>
        <end position="85"/>
    </location>
</feature>
<sequence length="144" mass="14990">MTEPSEPTRPRLLPAAAVTAVAVIGVLAAAVALRRKPVVAEEPDRPSPPPAPPAPGPPAERSDPPWFRAVLLAIAAGVVGVWALAVHTNESYGSVCGAASYRPDHREAELKVDAYRTVDDYSSDVASNVYGGLDIVLGSCTARP</sequence>
<evidence type="ECO:0008006" key="5">
    <source>
        <dbReference type="Google" id="ProtNLM"/>
    </source>
</evidence>
<protein>
    <recommendedName>
        <fullName evidence="5">DUF732 domain-containing protein</fullName>
    </recommendedName>
</protein>
<feature type="region of interest" description="Disordered" evidence="1">
    <location>
        <begin position="38"/>
        <end position="62"/>
    </location>
</feature>